<comment type="caution">
    <text evidence="1">The sequence shown here is derived from an EMBL/GenBank/DDBJ whole genome shotgun (WGS) entry which is preliminary data.</text>
</comment>
<name>A0A370MXL2_9BURK</name>
<accession>A0A370MXL2</accession>
<evidence type="ECO:0000313" key="1">
    <source>
        <dbReference type="EMBL" id="RDJ98089.1"/>
    </source>
</evidence>
<keyword evidence="2" id="KW-1185">Reference proteome</keyword>
<evidence type="ECO:0000313" key="2">
    <source>
        <dbReference type="Proteomes" id="UP000255165"/>
    </source>
</evidence>
<dbReference type="RefSeq" id="WP_115216811.1">
    <property type="nucleotide sequence ID" value="NZ_QKWJ01000158.1"/>
</dbReference>
<proteinExistence type="predicted"/>
<sequence>MIAPHKTLSVPGLEAVYDALATAIDQAGADKAQLFLVKLALLNANALGTQEQFQQHVQVALQNL</sequence>
<dbReference type="EMBL" id="QKWJ01000158">
    <property type="protein sequence ID" value="RDJ98089.1"/>
    <property type="molecule type" value="Genomic_DNA"/>
</dbReference>
<organism evidence="1 2">
    <name type="scientific">Cupriavidus lacunae</name>
    <dbReference type="NCBI Taxonomy" id="2666307"/>
    <lineage>
        <taxon>Bacteria</taxon>
        <taxon>Pseudomonadati</taxon>
        <taxon>Pseudomonadota</taxon>
        <taxon>Betaproteobacteria</taxon>
        <taxon>Burkholderiales</taxon>
        <taxon>Burkholderiaceae</taxon>
        <taxon>Cupriavidus</taxon>
    </lineage>
</organism>
<protein>
    <submittedName>
        <fullName evidence="1">DUF2783 domain-containing protein</fullName>
    </submittedName>
</protein>
<reference evidence="2" key="1">
    <citation type="submission" date="2018-06" db="EMBL/GenBank/DDBJ databases">
        <authorList>
            <person name="Feng T."/>
            <person name="Jeon C.O."/>
        </authorList>
    </citation>
    <scope>NUCLEOTIDE SEQUENCE [LARGE SCALE GENOMIC DNA]</scope>
    <source>
        <strain evidence="2">S23</strain>
    </source>
</reference>
<dbReference type="Proteomes" id="UP000255165">
    <property type="component" value="Unassembled WGS sequence"/>
</dbReference>
<gene>
    <name evidence="1" type="ORF">DN412_41485</name>
</gene>
<dbReference type="AlphaFoldDB" id="A0A370MXL2"/>